<feature type="domain" description="Tetrapyrrole methylase" evidence="7">
    <location>
        <begin position="5"/>
        <end position="197"/>
    </location>
</feature>
<dbReference type="Pfam" id="PF00590">
    <property type="entry name" value="TP_methylase"/>
    <property type="match status" value="1"/>
</dbReference>
<dbReference type="CDD" id="cd11648">
    <property type="entry name" value="RsmI"/>
    <property type="match status" value="1"/>
</dbReference>
<comment type="subcellular location">
    <subcellularLocation>
        <location evidence="6">Cytoplasm</location>
    </subcellularLocation>
</comment>
<reference evidence="8 9" key="1">
    <citation type="submission" date="2019-04" db="EMBL/GenBank/DDBJ databases">
        <authorList>
            <person name="Van Vliet M D."/>
        </authorList>
    </citation>
    <scope>NUCLEOTIDE SEQUENCE [LARGE SCALE GENOMIC DNA]</scope>
    <source>
        <strain evidence="8 9">F21</strain>
    </source>
</reference>
<proteinExistence type="inferred from homology"/>
<comment type="function">
    <text evidence="6">Catalyzes the 2'-O-methylation of the ribose of cytidine 1402 (C1402) in 16S rRNA.</text>
</comment>
<evidence type="ECO:0000259" key="7">
    <source>
        <dbReference type="Pfam" id="PF00590"/>
    </source>
</evidence>
<dbReference type="GO" id="GO:0070677">
    <property type="term" value="F:rRNA (cytosine-2'-O-)-methyltransferase activity"/>
    <property type="evidence" value="ECO:0007669"/>
    <property type="project" value="UniProtKB-UniRule"/>
</dbReference>
<keyword evidence="2 6" id="KW-0698">rRNA processing</keyword>
<evidence type="ECO:0000256" key="6">
    <source>
        <dbReference type="HAMAP-Rule" id="MF_01877"/>
    </source>
</evidence>
<dbReference type="InterPro" id="IPR014777">
    <property type="entry name" value="4pyrrole_Mease_sub1"/>
</dbReference>
<dbReference type="EMBL" id="CAAHFH010000002">
    <property type="protein sequence ID" value="VGO22763.1"/>
    <property type="molecule type" value="Genomic_DNA"/>
</dbReference>
<comment type="catalytic activity">
    <reaction evidence="6">
        <text>cytidine(1402) in 16S rRNA + S-adenosyl-L-methionine = 2'-O-methylcytidine(1402) in 16S rRNA + S-adenosyl-L-homocysteine + H(+)</text>
        <dbReference type="Rhea" id="RHEA:42924"/>
        <dbReference type="Rhea" id="RHEA-COMP:10285"/>
        <dbReference type="Rhea" id="RHEA-COMP:10286"/>
        <dbReference type="ChEBI" id="CHEBI:15378"/>
        <dbReference type="ChEBI" id="CHEBI:57856"/>
        <dbReference type="ChEBI" id="CHEBI:59789"/>
        <dbReference type="ChEBI" id="CHEBI:74495"/>
        <dbReference type="ChEBI" id="CHEBI:82748"/>
        <dbReference type="EC" id="2.1.1.198"/>
    </reaction>
</comment>
<name>A0A6C2US36_9BACT</name>
<dbReference type="InterPro" id="IPR008189">
    <property type="entry name" value="rRNA_ssu_MeTfrase_I"/>
</dbReference>
<dbReference type="PANTHER" id="PTHR46111:SF1">
    <property type="entry name" value="RIBOSOMAL RNA SMALL SUBUNIT METHYLTRANSFERASE I"/>
    <property type="match status" value="1"/>
</dbReference>
<evidence type="ECO:0000256" key="5">
    <source>
        <dbReference type="ARBA" id="ARBA00022691"/>
    </source>
</evidence>
<keyword evidence="1 6" id="KW-0963">Cytoplasm</keyword>
<dbReference type="GO" id="GO:0005737">
    <property type="term" value="C:cytoplasm"/>
    <property type="evidence" value="ECO:0007669"/>
    <property type="project" value="UniProtKB-SubCell"/>
</dbReference>
<comment type="similarity">
    <text evidence="6">Belongs to the methyltransferase superfamily. RsmI family.</text>
</comment>
<dbReference type="HAMAP" id="MF_01877">
    <property type="entry name" value="16SrRNA_methyltr_I"/>
    <property type="match status" value="1"/>
</dbReference>
<keyword evidence="9" id="KW-1185">Reference proteome</keyword>
<protein>
    <recommendedName>
        <fullName evidence="6">Ribosomal RNA small subunit methyltransferase I</fullName>
        <ecNumber evidence="6">2.1.1.198</ecNumber>
    </recommendedName>
    <alternativeName>
        <fullName evidence="6">16S rRNA 2'-O-ribose C1402 methyltransferase</fullName>
    </alternativeName>
    <alternativeName>
        <fullName evidence="6">rRNA (cytidine-2'-O-)-methyltransferase RsmI</fullName>
    </alternativeName>
</protein>
<dbReference type="PANTHER" id="PTHR46111">
    <property type="entry name" value="RIBOSOMAL RNA SMALL SUBUNIT METHYLTRANSFERASE I"/>
    <property type="match status" value="1"/>
</dbReference>
<evidence type="ECO:0000313" key="9">
    <source>
        <dbReference type="Proteomes" id="UP000346198"/>
    </source>
</evidence>
<dbReference type="Proteomes" id="UP000346198">
    <property type="component" value="Unassembled WGS sequence"/>
</dbReference>
<dbReference type="EC" id="2.1.1.198" evidence="6"/>
<keyword evidence="3 6" id="KW-0489">Methyltransferase</keyword>
<dbReference type="SUPFAM" id="SSF53790">
    <property type="entry name" value="Tetrapyrrole methylase"/>
    <property type="match status" value="1"/>
</dbReference>
<dbReference type="Gene3D" id="3.40.1010.10">
    <property type="entry name" value="Cobalt-precorrin-4 Transmethylase, Domain 1"/>
    <property type="match status" value="1"/>
</dbReference>
<dbReference type="InterPro" id="IPR000878">
    <property type="entry name" value="4pyrrol_Mease"/>
</dbReference>
<evidence type="ECO:0000313" key="8">
    <source>
        <dbReference type="EMBL" id="VGO22763.1"/>
    </source>
</evidence>
<dbReference type="FunFam" id="3.40.1010.10:FF:000007">
    <property type="entry name" value="Ribosomal RNA small subunit methyltransferase I"/>
    <property type="match status" value="1"/>
</dbReference>
<sequence>MDAALYIVGTPIGNLGDISARALETLKEADLIVAEDTRHTRRLTDRYEISTRMISCHKFNEAQRSEQIIERIENGEAVAMVTDSGMPCISDPGSRVILLCREAGIPITSVPGPAAVTTAVALSGFGEHGFIFAGFLPHKSGGRKRDLVKWIDADLPVVLYESPYRLIKLMNEIEEHLGADRIVFVAREMTKMFEELSCGTPAEIRAKYEGRNVKGECVAIIQPLKKERRRPAASNS</sequence>
<dbReference type="RefSeq" id="WP_136064380.1">
    <property type="nucleotide sequence ID" value="NZ_CAAHFH010000002.1"/>
</dbReference>
<keyword evidence="5 6" id="KW-0949">S-adenosyl-L-methionine</keyword>
<dbReference type="PIRSF" id="PIRSF005917">
    <property type="entry name" value="MTase_YraL"/>
    <property type="match status" value="1"/>
</dbReference>
<keyword evidence="4 6" id="KW-0808">Transferase</keyword>
<evidence type="ECO:0000256" key="4">
    <source>
        <dbReference type="ARBA" id="ARBA00022679"/>
    </source>
</evidence>
<dbReference type="InterPro" id="IPR035996">
    <property type="entry name" value="4pyrrol_Methylase_sf"/>
</dbReference>
<evidence type="ECO:0000256" key="2">
    <source>
        <dbReference type="ARBA" id="ARBA00022552"/>
    </source>
</evidence>
<organism evidence="8 9">
    <name type="scientific">Pontiella sulfatireligans</name>
    <dbReference type="NCBI Taxonomy" id="2750658"/>
    <lineage>
        <taxon>Bacteria</taxon>
        <taxon>Pseudomonadati</taxon>
        <taxon>Kiritimatiellota</taxon>
        <taxon>Kiritimatiellia</taxon>
        <taxon>Kiritimatiellales</taxon>
        <taxon>Pontiellaceae</taxon>
        <taxon>Pontiella</taxon>
    </lineage>
</organism>
<dbReference type="AlphaFoldDB" id="A0A6C2US36"/>
<evidence type="ECO:0000256" key="1">
    <source>
        <dbReference type="ARBA" id="ARBA00022490"/>
    </source>
</evidence>
<dbReference type="InterPro" id="IPR014776">
    <property type="entry name" value="4pyrrole_Mease_sub2"/>
</dbReference>
<accession>A0A6C2US36</accession>
<gene>
    <name evidence="6 8" type="primary">rsmI</name>
    <name evidence="8" type="ORF">SCARR_04859</name>
</gene>
<dbReference type="NCBIfam" id="TIGR00096">
    <property type="entry name" value="16S rRNA (cytidine(1402)-2'-O)-methyltransferase"/>
    <property type="match status" value="1"/>
</dbReference>
<dbReference type="Gene3D" id="3.30.950.10">
    <property type="entry name" value="Methyltransferase, Cobalt-precorrin-4 Transmethylase, Domain 2"/>
    <property type="match status" value="1"/>
</dbReference>
<evidence type="ECO:0000256" key="3">
    <source>
        <dbReference type="ARBA" id="ARBA00022603"/>
    </source>
</evidence>